<feature type="transmembrane region" description="Helical" evidence="1">
    <location>
        <begin position="12"/>
        <end position="35"/>
    </location>
</feature>
<reference evidence="2 3" key="1">
    <citation type="journal article" date="2019" name="Nat. Med.">
        <title>A library of human gut bacterial isolates paired with longitudinal multiomics data enables mechanistic microbiome research.</title>
        <authorList>
            <person name="Poyet M."/>
            <person name="Groussin M."/>
            <person name="Gibbons S.M."/>
            <person name="Avila-Pacheco J."/>
            <person name="Jiang X."/>
            <person name="Kearney S.M."/>
            <person name="Perrotta A.R."/>
            <person name="Berdy B."/>
            <person name="Zhao S."/>
            <person name="Lieberman T.D."/>
            <person name="Swanson P.K."/>
            <person name="Smith M."/>
            <person name="Roesemann S."/>
            <person name="Alexander J.E."/>
            <person name="Rich S.A."/>
            <person name="Livny J."/>
            <person name="Vlamakis H."/>
            <person name="Clish C."/>
            <person name="Bullock K."/>
            <person name="Deik A."/>
            <person name="Scott J."/>
            <person name="Pierce K.A."/>
            <person name="Xavier R.J."/>
            <person name="Alm E.J."/>
        </authorList>
    </citation>
    <scope>NUCLEOTIDE SEQUENCE [LARGE SCALE GENOMIC DNA]</scope>
    <source>
        <strain evidence="2 3">BIOML-A10</strain>
    </source>
</reference>
<dbReference type="EMBL" id="VWMK01000026">
    <property type="protein sequence ID" value="KAA3758629.1"/>
    <property type="molecule type" value="Genomic_DNA"/>
</dbReference>
<dbReference type="AlphaFoldDB" id="A0A7J4XDP8"/>
<evidence type="ECO:0000313" key="2">
    <source>
        <dbReference type="EMBL" id="KAA3758629.1"/>
    </source>
</evidence>
<organism evidence="2 3">
    <name type="scientific">Bacteroides salyersiae</name>
    <dbReference type="NCBI Taxonomy" id="291644"/>
    <lineage>
        <taxon>Bacteria</taxon>
        <taxon>Pseudomonadati</taxon>
        <taxon>Bacteroidota</taxon>
        <taxon>Bacteroidia</taxon>
        <taxon>Bacteroidales</taxon>
        <taxon>Bacteroidaceae</taxon>
        <taxon>Bacteroides</taxon>
    </lineage>
</organism>
<proteinExistence type="predicted"/>
<dbReference type="Proteomes" id="UP000422221">
    <property type="component" value="Unassembled WGS sequence"/>
</dbReference>
<gene>
    <name evidence="2" type="ORF">F3F73_20525</name>
</gene>
<feature type="transmembrane region" description="Helical" evidence="1">
    <location>
        <begin position="56"/>
        <end position="75"/>
    </location>
</feature>
<evidence type="ECO:0000256" key="1">
    <source>
        <dbReference type="SAM" id="Phobius"/>
    </source>
</evidence>
<evidence type="ECO:0000313" key="3">
    <source>
        <dbReference type="Proteomes" id="UP000422221"/>
    </source>
</evidence>
<comment type="caution">
    <text evidence="2">The sequence shown here is derived from an EMBL/GenBank/DDBJ whole genome shotgun (WGS) entry which is preliminary data.</text>
</comment>
<sequence length="83" mass="10362">MYFVSQKYIFLILIRNCFPYAIIFHNILQLISVLAKDRKWNKIFFRFQLYFGIKKVIYRIFCNVKWLVFQIRAIWIKKNDTIF</sequence>
<name>A0A7J4XDP8_9BACE</name>
<keyword evidence="1" id="KW-0472">Membrane</keyword>
<protein>
    <submittedName>
        <fullName evidence="2">Uncharacterized protein</fullName>
    </submittedName>
</protein>
<accession>A0A7J4XDP8</accession>
<keyword evidence="1" id="KW-0812">Transmembrane</keyword>
<keyword evidence="1" id="KW-1133">Transmembrane helix</keyword>